<reference evidence="3 4" key="1">
    <citation type="submission" date="2011-09" db="EMBL/GenBank/DDBJ databases">
        <title>The draft genome of Treponema saccharophilum DSM 2985.</title>
        <authorList>
            <consortium name="US DOE Joint Genome Institute (JGI-PGF)"/>
            <person name="Lucas S."/>
            <person name="Copeland A."/>
            <person name="Lapidus A."/>
            <person name="Glavina del Rio T."/>
            <person name="Dalin E."/>
            <person name="Tice H."/>
            <person name="Bruce D."/>
            <person name="Goodwin L."/>
            <person name="Pitluck S."/>
            <person name="Peters L."/>
            <person name="Kyrpides N."/>
            <person name="Mavromatis K."/>
            <person name="Ivanova N."/>
            <person name="Markowitz V."/>
            <person name="Cheng J.-F."/>
            <person name="Hugenholtz P."/>
            <person name="Woyke T."/>
            <person name="Wu D."/>
            <person name="Gronow S."/>
            <person name="Wellnitz S."/>
            <person name="Brambilla E."/>
            <person name="Klenk H.-P."/>
            <person name="Eisen J.A."/>
        </authorList>
    </citation>
    <scope>NUCLEOTIDE SEQUENCE [LARGE SCALE GENOMIC DNA]</scope>
    <source>
        <strain evidence="3 4">DSM 2985</strain>
    </source>
</reference>
<feature type="domain" description="NAD-dependent epimerase/dehydratase" evidence="2">
    <location>
        <begin position="3"/>
        <end position="250"/>
    </location>
</feature>
<feature type="transmembrane region" description="Helical" evidence="1">
    <location>
        <begin position="281"/>
        <end position="300"/>
    </location>
</feature>
<evidence type="ECO:0000313" key="3">
    <source>
        <dbReference type="EMBL" id="EIC02039.1"/>
    </source>
</evidence>
<protein>
    <submittedName>
        <fullName evidence="3">NAD-dependent epimerase/dehydratase</fullName>
    </submittedName>
</protein>
<dbReference type="SUPFAM" id="SSF51735">
    <property type="entry name" value="NAD(P)-binding Rossmann-fold domains"/>
    <property type="match status" value="1"/>
</dbReference>
<dbReference type="PATRIC" id="fig|907348.3.peg.1146"/>
<dbReference type="OrthoDB" id="9771073at2"/>
<keyword evidence="1" id="KW-1133">Transmembrane helix</keyword>
<dbReference type="PANTHER" id="PTHR43245">
    <property type="entry name" value="BIFUNCTIONAL POLYMYXIN RESISTANCE PROTEIN ARNA"/>
    <property type="match status" value="1"/>
</dbReference>
<dbReference type="InterPro" id="IPR050177">
    <property type="entry name" value="Lipid_A_modif_metabolic_enz"/>
</dbReference>
<evidence type="ECO:0000259" key="2">
    <source>
        <dbReference type="Pfam" id="PF01370"/>
    </source>
</evidence>
<dbReference type="Proteomes" id="UP000003571">
    <property type="component" value="Unassembled WGS sequence"/>
</dbReference>
<dbReference type="AlphaFoldDB" id="H7EJV2"/>
<keyword evidence="1" id="KW-0472">Membrane</keyword>
<dbReference type="EMBL" id="AGRW01000043">
    <property type="protein sequence ID" value="EIC02039.1"/>
    <property type="molecule type" value="Genomic_DNA"/>
</dbReference>
<proteinExistence type="predicted"/>
<gene>
    <name evidence="3" type="ORF">TresaDRAFT_1375</name>
</gene>
<dbReference type="eggNOG" id="COG0451">
    <property type="taxonomic scope" value="Bacteria"/>
</dbReference>
<evidence type="ECO:0000313" key="4">
    <source>
        <dbReference type="Proteomes" id="UP000003571"/>
    </source>
</evidence>
<dbReference type="STRING" id="907348.TresaDRAFT_1375"/>
<dbReference type="InterPro" id="IPR001509">
    <property type="entry name" value="Epimerase_deHydtase"/>
</dbReference>
<comment type="caution">
    <text evidence="3">The sequence shown here is derived from an EMBL/GenBank/DDBJ whole genome shotgun (WGS) entry which is preliminary data.</text>
</comment>
<organism evidence="3 4">
    <name type="scientific">Treponema saccharophilum DSM 2985</name>
    <dbReference type="NCBI Taxonomy" id="907348"/>
    <lineage>
        <taxon>Bacteria</taxon>
        <taxon>Pseudomonadati</taxon>
        <taxon>Spirochaetota</taxon>
        <taxon>Spirochaetia</taxon>
        <taxon>Spirochaetales</taxon>
        <taxon>Treponemataceae</taxon>
        <taxon>Treponema</taxon>
    </lineage>
</organism>
<dbReference type="Gene3D" id="3.40.50.720">
    <property type="entry name" value="NAD(P)-binding Rossmann-like Domain"/>
    <property type="match status" value="1"/>
</dbReference>
<name>H7EJV2_9SPIR</name>
<keyword evidence="4" id="KW-1185">Reference proteome</keyword>
<dbReference type="Pfam" id="PF01370">
    <property type="entry name" value="Epimerase"/>
    <property type="match status" value="1"/>
</dbReference>
<keyword evidence="1" id="KW-0812">Transmembrane</keyword>
<dbReference type="InterPro" id="IPR036291">
    <property type="entry name" value="NAD(P)-bd_dom_sf"/>
</dbReference>
<accession>H7EJV2</accession>
<evidence type="ECO:0000256" key="1">
    <source>
        <dbReference type="SAM" id="Phobius"/>
    </source>
</evidence>
<sequence length="360" mass="40456">MTITVIGGSGFVGTRLVKRLLASGHTVKIADKRKSVTYSDLWVRCDIRNAPNETADYPESLTDAASAPGKHDEAVKAMPMHSLLDVLKGSDVVINLAAEHRDDVTPKSLYDEVNVQGSENICKACSELGIKKIIFTSSVAVYGFAPIGTDETGEINYFNDYGRTKYLAEGKYRDWLKENPSNNAVIIRPTVIFGEQNRGNVYNLLRQIASGHFPMVGKGTNKKSMNYVENVAAFIEYELSHDTEAGEHLYNYCDEPAYDMNHLVLDVYKCLGKNKTKLFHFPYWLAYFGGMCFDLLAFITRRKFPISAIRVKKFTQNTYFVGSNIKKTDFVPPVALEQGLKQTIDYEFVNKVRGHTFSCE</sequence>
<dbReference type="RefSeq" id="WP_002703671.1">
    <property type="nucleotide sequence ID" value="NZ_AGRW01000043.1"/>
</dbReference>